<dbReference type="PATRIC" id="fig|702438.4.peg.521"/>
<accession>G1W9K6</accession>
<protein>
    <submittedName>
        <fullName evidence="1">Uncharacterized protein</fullName>
    </submittedName>
</protein>
<dbReference type="AlphaFoldDB" id="G1W9K6"/>
<proteinExistence type="predicted"/>
<evidence type="ECO:0000313" key="2">
    <source>
        <dbReference type="Proteomes" id="UP000005141"/>
    </source>
</evidence>
<sequence>MCKIAWKNITGIGRGGACVPARVALQGRIHRSFPVHYACIFGMETPLRGRSGGHIGAAPTVSFGQIARGRLMPFGWIACVVLFVGKTVHMNQHHRCCTFDSAGLIERSEIYPG</sequence>
<keyword evidence="2" id="KW-1185">Reference proteome</keyword>
<name>G1W9K6_9BACT</name>
<gene>
    <name evidence="1" type="ORF">HMPREF9431_00507</name>
</gene>
<comment type="caution">
    <text evidence="1">The sequence shown here is derived from an EMBL/GenBank/DDBJ whole genome shotgun (WGS) entry which is preliminary data.</text>
</comment>
<reference evidence="1 2" key="1">
    <citation type="submission" date="2011-07" db="EMBL/GenBank/DDBJ databases">
        <title>The Genome Sequence of Prevotella oulorum F0390.</title>
        <authorList>
            <consortium name="The Broad Institute Genome Sequencing Platform"/>
            <consortium name="The Broad Institute Genome Sequencing Center for Infectious Disease"/>
            <person name="Earl A."/>
            <person name="Ward D."/>
            <person name="Feldgarden M."/>
            <person name="Gevers D."/>
            <person name="Izard J."/>
            <person name="Ganesan A."/>
            <person name="Baranova O.V."/>
            <person name="Blanton J.M."/>
            <person name="Tanner A.C."/>
            <person name="Dewhirst F.E."/>
            <person name="Young S.K."/>
            <person name="Zeng Q."/>
            <person name="Gargeya S."/>
            <person name="Fitzgerald M."/>
            <person name="Haas B."/>
            <person name="Abouelleil A."/>
            <person name="Alvarado L."/>
            <person name="Arachchi H.M."/>
            <person name="Berlin A."/>
            <person name="Brown A."/>
            <person name="Chapman S.B."/>
            <person name="Chen Z."/>
            <person name="Dunbar C."/>
            <person name="Freedman E."/>
            <person name="Gearin G."/>
            <person name="Gellesch M."/>
            <person name="Goldberg J."/>
            <person name="Griggs A."/>
            <person name="Gujja S."/>
            <person name="Heiman D."/>
            <person name="Howarth C."/>
            <person name="Larson L."/>
            <person name="Lui A."/>
            <person name="MacDonald P.J.P."/>
            <person name="Mehta T."/>
            <person name="Montmayeur A."/>
            <person name="Murphy C."/>
            <person name="Neiman D."/>
            <person name="Pearson M."/>
            <person name="Priest M."/>
            <person name="Roberts A."/>
            <person name="Saif S."/>
            <person name="Shea T."/>
            <person name="Shenoy N."/>
            <person name="Sisk P."/>
            <person name="Stolte C."/>
            <person name="Sykes S."/>
            <person name="Wortman J."/>
            <person name="Nusbaum C."/>
            <person name="Birren B."/>
        </authorList>
    </citation>
    <scope>NUCLEOTIDE SEQUENCE [LARGE SCALE GENOMIC DNA]</scope>
    <source>
        <strain evidence="1 2">F0390</strain>
    </source>
</reference>
<organism evidence="1 2">
    <name type="scientific">Segatella oulorum F0390</name>
    <dbReference type="NCBI Taxonomy" id="702438"/>
    <lineage>
        <taxon>Bacteria</taxon>
        <taxon>Pseudomonadati</taxon>
        <taxon>Bacteroidota</taxon>
        <taxon>Bacteroidia</taxon>
        <taxon>Bacteroidales</taxon>
        <taxon>Prevotellaceae</taxon>
        <taxon>Segatella</taxon>
    </lineage>
</organism>
<dbReference type="Proteomes" id="UP000005141">
    <property type="component" value="Unassembled WGS sequence"/>
</dbReference>
<dbReference type="EMBL" id="ADGI01000017">
    <property type="protein sequence ID" value="EGV34328.1"/>
    <property type="molecule type" value="Genomic_DNA"/>
</dbReference>
<evidence type="ECO:0000313" key="1">
    <source>
        <dbReference type="EMBL" id="EGV34328.1"/>
    </source>
</evidence>
<dbReference type="HOGENOM" id="CLU_171071_0_0_10"/>